<name>A0ABR1WC01_9PEZI</name>
<dbReference type="EMBL" id="JAQQWN010000006">
    <property type="protein sequence ID" value="KAK8079985.1"/>
    <property type="molecule type" value="Genomic_DNA"/>
</dbReference>
<dbReference type="PANTHER" id="PTHR10963">
    <property type="entry name" value="GLYCOSYL HYDROLASE-RELATED"/>
    <property type="match status" value="1"/>
</dbReference>
<sequence length="148" mass="16148">MAYSLATHYAGQALLDGFSFFTGKDPSNGFVNYQSQAAATVQGLISIDEFNRVRLGVDTYNNYTVSDVGRPSVRLTSYQGFTHGLFIADFAHMPASTCGVWPAYMLSSVFLVWAFNNDQNGTKWPLGGELDIIEGANTASRNLFSAHT</sequence>
<protein>
    <submittedName>
        <fullName evidence="1">GPI anchored endo-1-3(4)-beta-glucanase</fullName>
    </submittedName>
</protein>
<reference evidence="1 2" key="1">
    <citation type="submission" date="2023-01" db="EMBL/GenBank/DDBJ databases">
        <title>Analysis of 21 Apiospora genomes using comparative genomics revels a genus with tremendous synthesis potential of carbohydrate active enzymes and secondary metabolites.</title>
        <authorList>
            <person name="Sorensen T."/>
        </authorList>
    </citation>
    <scope>NUCLEOTIDE SEQUENCE [LARGE SCALE GENOMIC DNA]</scope>
    <source>
        <strain evidence="1 2">CBS 114990</strain>
    </source>
</reference>
<dbReference type="InterPro" id="IPR050546">
    <property type="entry name" value="Glycosyl_Hydrlase_16"/>
</dbReference>
<comment type="caution">
    <text evidence="1">The sequence shown here is derived from an EMBL/GenBank/DDBJ whole genome shotgun (WGS) entry which is preliminary data.</text>
</comment>
<accession>A0ABR1WC01</accession>
<dbReference type="PANTHER" id="PTHR10963:SF24">
    <property type="entry name" value="GLYCOSIDASE C21B10.07-RELATED"/>
    <property type="match status" value="1"/>
</dbReference>
<evidence type="ECO:0000313" key="1">
    <source>
        <dbReference type="EMBL" id="KAK8079985.1"/>
    </source>
</evidence>
<dbReference type="InterPro" id="IPR013320">
    <property type="entry name" value="ConA-like_dom_sf"/>
</dbReference>
<keyword evidence="2" id="KW-1185">Reference proteome</keyword>
<dbReference type="GeneID" id="92045178"/>
<dbReference type="Gene3D" id="2.60.120.200">
    <property type="match status" value="1"/>
</dbReference>
<dbReference type="SUPFAM" id="SSF49899">
    <property type="entry name" value="Concanavalin A-like lectins/glucanases"/>
    <property type="match status" value="1"/>
</dbReference>
<dbReference type="Proteomes" id="UP001433268">
    <property type="component" value="Unassembled WGS sequence"/>
</dbReference>
<gene>
    <name evidence="1" type="ORF">PG997_007803</name>
</gene>
<evidence type="ECO:0000313" key="2">
    <source>
        <dbReference type="Proteomes" id="UP001433268"/>
    </source>
</evidence>
<organism evidence="1 2">
    <name type="scientific">Apiospora hydei</name>
    <dbReference type="NCBI Taxonomy" id="1337664"/>
    <lineage>
        <taxon>Eukaryota</taxon>
        <taxon>Fungi</taxon>
        <taxon>Dikarya</taxon>
        <taxon>Ascomycota</taxon>
        <taxon>Pezizomycotina</taxon>
        <taxon>Sordariomycetes</taxon>
        <taxon>Xylariomycetidae</taxon>
        <taxon>Amphisphaeriales</taxon>
        <taxon>Apiosporaceae</taxon>
        <taxon>Apiospora</taxon>
    </lineage>
</organism>
<dbReference type="Pfam" id="PF26113">
    <property type="entry name" value="GH16_XgeA"/>
    <property type="match status" value="1"/>
</dbReference>
<proteinExistence type="predicted"/>
<dbReference type="RefSeq" id="XP_066667460.1">
    <property type="nucleotide sequence ID" value="XM_066812118.1"/>
</dbReference>